<dbReference type="InterPro" id="IPR006091">
    <property type="entry name" value="Acyl-CoA_Oxase/DH_mid-dom"/>
</dbReference>
<dbReference type="InterPro" id="IPR037069">
    <property type="entry name" value="AcylCoA_DH/ox_N_sf"/>
</dbReference>
<name>A0A840CHP3_9RHOB</name>
<gene>
    <name evidence="10" type="ORF">GGR17_001458</name>
</gene>
<dbReference type="Proteomes" id="UP000585681">
    <property type="component" value="Unassembled WGS sequence"/>
</dbReference>
<dbReference type="Gene3D" id="1.20.140.10">
    <property type="entry name" value="Butyryl-CoA Dehydrogenase, subunit A, domain 3"/>
    <property type="match status" value="1"/>
</dbReference>
<organism evidence="10 11">
    <name type="scientific">Actibacterium naphthalenivorans</name>
    <dbReference type="NCBI Taxonomy" id="1614693"/>
    <lineage>
        <taxon>Bacteria</taxon>
        <taxon>Pseudomonadati</taxon>
        <taxon>Pseudomonadota</taxon>
        <taxon>Alphaproteobacteria</taxon>
        <taxon>Rhodobacterales</taxon>
        <taxon>Roseobacteraceae</taxon>
        <taxon>Actibacterium</taxon>
    </lineage>
</organism>
<dbReference type="CDD" id="cd00567">
    <property type="entry name" value="ACAD"/>
    <property type="match status" value="1"/>
</dbReference>
<evidence type="ECO:0000313" key="10">
    <source>
        <dbReference type="EMBL" id="MBB4021667.1"/>
    </source>
</evidence>
<feature type="domain" description="Acyl-CoA dehydrogenase/oxidase C-terminal" evidence="7">
    <location>
        <begin position="236"/>
        <end position="380"/>
    </location>
</feature>
<dbReference type="PANTHER" id="PTHR43884:SF12">
    <property type="entry name" value="ISOVALERYL-COA DEHYDROGENASE, MITOCHONDRIAL-RELATED"/>
    <property type="match status" value="1"/>
</dbReference>
<feature type="domain" description="Acyl-CoA dehydrogenase/oxidase N-terminal" evidence="9">
    <location>
        <begin position="6"/>
        <end position="120"/>
    </location>
</feature>
<evidence type="ECO:0000259" key="8">
    <source>
        <dbReference type="Pfam" id="PF02770"/>
    </source>
</evidence>
<keyword evidence="4 6" id="KW-0274">FAD</keyword>
<dbReference type="Pfam" id="PF02770">
    <property type="entry name" value="Acyl-CoA_dh_M"/>
    <property type="match status" value="1"/>
</dbReference>
<dbReference type="PIRSF" id="PIRSF016578">
    <property type="entry name" value="HsaA"/>
    <property type="match status" value="1"/>
</dbReference>
<feature type="domain" description="Acyl-CoA oxidase/dehydrogenase middle" evidence="8">
    <location>
        <begin position="125"/>
        <end position="221"/>
    </location>
</feature>
<comment type="similarity">
    <text evidence="2 6">Belongs to the acyl-CoA dehydrogenase family.</text>
</comment>
<accession>A0A840CHP3</accession>
<dbReference type="EMBL" id="JACIEQ010000001">
    <property type="protein sequence ID" value="MBB4021667.1"/>
    <property type="molecule type" value="Genomic_DNA"/>
</dbReference>
<dbReference type="InterPro" id="IPR006089">
    <property type="entry name" value="Acyl-CoA_DH_CS"/>
</dbReference>
<proteinExistence type="inferred from homology"/>
<dbReference type="PANTHER" id="PTHR43884">
    <property type="entry name" value="ACYL-COA DEHYDROGENASE"/>
    <property type="match status" value="1"/>
</dbReference>
<comment type="cofactor">
    <cofactor evidence="1 6">
        <name>FAD</name>
        <dbReference type="ChEBI" id="CHEBI:57692"/>
    </cofactor>
</comment>
<dbReference type="InterPro" id="IPR009100">
    <property type="entry name" value="AcylCoA_DH/oxidase_NM_dom_sf"/>
</dbReference>
<keyword evidence="5 6" id="KW-0560">Oxidoreductase</keyword>
<dbReference type="Pfam" id="PF00441">
    <property type="entry name" value="Acyl-CoA_dh_1"/>
    <property type="match status" value="1"/>
</dbReference>
<evidence type="ECO:0000259" key="7">
    <source>
        <dbReference type="Pfam" id="PF00441"/>
    </source>
</evidence>
<dbReference type="SUPFAM" id="SSF56645">
    <property type="entry name" value="Acyl-CoA dehydrogenase NM domain-like"/>
    <property type="match status" value="1"/>
</dbReference>
<evidence type="ECO:0000259" key="9">
    <source>
        <dbReference type="Pfam" id="PF02771"/>
    </source>
</evidence>
<evidence type="ECO:0000256" key="4">
    <source>
        <dbReference type="ARBA" id="ARBA00022827"/>
    </source>
</evidence>
<evidence type="ECO:0000256" key="3">
    <source>
        <dbReference type="ARBA" id="ARBA00022630"/>
    </source>
</evidence>
<dbReference type="RefSeq" id="WP_054540239.1">
    <property type="nucleotide sequence ID" value="NZ_JACIEQ010000001.1"/>
</dbReference>
<evidence type="ECO:0000256" key="2">
    <source>
        <dbReference type="ARBA" id="ARBA00009347"/>
    </source>
</evidence>
<dbReference type="AlphaFoldDB" id="A0A840CHP3"/>
<dbReference type="GO" id="GO:0050660">
    <property type="term" value="F:flavin adenine dinucleotide binding"/>
    <property type="evidence" value="ECO:0007669"/>
    <property type="project" value="InterPro"/>
</dbReference>
<dbReference type="InterPro" id="IPR046373">
    <property type="entry name" value="Acyl-CoA_Oxase/DH_mid-dom_sf"/>
</dbReference>
<dbReference type="Gene3D" id="1.10.540.10">
    <property type="entry name" value="Acyl-CoA dehydrogenase/oxidase, N-terminal domain"/>
    <property type="match status" value="1"/>
</dbReference>
<keyword evidence="11" id="KW-1185">Reference proteome</keyword>
<dbReference type="InterPro" id="IPR013786">
    <property type="entry name" value="AcylCoA_DH/ox_N"/>
</dbReference>
<sequence>MDFNLTEEQAAFRDMVRRWVDNELPKSLSRELEAREKEYPFELWEKLREAGFFGIGIDEEYGGQGGDVMIQMILARELSRSLGGLLWVWGLTSFAGAKSIGLYGTDEQKAEFLPKIAAGDCRVSIGFTEPGGGTDVLGAMSTTAKKVDGGWVLNGEKMWSSASHVADYILLLARTDKDVEKRHQGLTLFFVPTKSEGMENHLLEKLGMRAVGSSRVVLNDVFVPDNLVLGEPGNAWYMLLPTLNNERIMVGAQCLGAIDGVLEDAVDYAKQRKAFGKPIGQFQAIQHYIADIATWQQQVELMLYHVSWLQSTGQECGVQANMLKMVASESAVKAADLGIQILGGMGYSAETDMQRYWRDHRILRITPISNEMVRNSIAESFGLPRSF</sequence>
<dbReference type="SUPFAM" id="SSF47203">
    <property type="entry name" value="Acyl-CoA dehydrogenase C-terminal domain-like"/>
    <property type="match status" value="1"/>
</dbReference>
<dbReference type="Pfam" id="PF02771">
    <property type="entry name" value="Acyl-CoA_dh_N"/>
    <property type="match status" value="1"/>
</dbReference>
<reference evidence="10" key="1">
    <citation type="submission" date="2020-08" db="EMBL/GenBank/DDBJ databases">
        <title>Genomic Encyclopedia of Type Strains, Phase IV (KMG-IV): sequencing the most valuable type-strain genomes for metagenomic binning, comparative biology and taxonomic classification.</title>
        <authorList>
            <person name="Goeker M."/>
        </authorList>
    </citation>
    <scope>NUCLEOTIDE SEQUENCE [LARGE SCALE GENOMIC DNA]</scope>
    <source>
        <strain evidence="10">DSM 105040</strain>
    </source>
</reference>
<evidence type="ECO:0000313" key="11">
    <source>
        <dbReference type="Proteomes" id="UP000585681"/>
    </source>
</evidence>
<dbReference type="GO" id="GO:0003995">
    <property type="term" value="F:acyl-CoA dehydrogenase activity"/>
    <property type="evidence" value="ECO:0007669"/>
    <property type="project" value="InterPro"/>
</dbReference>
<protein>
    <submittedName>
        <fullName evidence="10">Alkylation response protein AidB-like acyl-CoA dehydrogenase</fullName>
    </submittedName>
</protein>
<keyword evidence="3 6" id="KW-0285">Flavoprotein</keyword>
<dbReference type="PROSITE" id="PS00073">
    <property type="entry name" value="ACYL_COA_DH_2"/>
    <property type="match status" value="1"/>
</dbReference>
<dbReference type="InterPro" id="IPR009075">
    <property type="entry name" value="AcylCo_DH/oxidase_C"/>
</dbReference>
<evidence type="ECO:0000256" key="1">
    <source>
        <dbReference type="ARBA" id="ARBA00001974"/>
    </source>
</evidence>
<evidence type="ECO:0000256" key="5">
    <source>
        <dbReference type="ARBA" id="ARBA00023002"/>
    </source>
</evidence>
<evidence type="ECO:0000256" key="6">
    <source>
        <dbReference type="RuleBase" id="RU362125"/>
    </source>
</evidence>
<dbReference type="Gene3D" id="2.40.110.10">
    <property type="entry name" value="Butyryl-CoA Dehydrogenase, subunit A, domain 2"/>
    <property type="match status" value="1"/>
</dbReference>
<comment type="caution">
    <text evidence="10">The sequence shown here is derived from an EMBL/GenBank/DDBJ whole genome shotgun (WGS) entry which is preliminary data.</text>
</comment>
<dbReference type="InterPro" id="IPR036250">
    <property type="entry name" value="AcylCo_DH-like_C"/>
</dbReference>
<dbReference type="FunFam" id="1.20.140.10:FF:000001">
    <property type="entry name" value="Acyl-CoA dehydrogenase"/>
    <property type="match status" value="1"/>
</dbReference>